<sequence>MSTPDHESDAQLALSSSHPWTRADSAAGFVLRYVSAMRGQLIDCLGSEKLSDHALTLFIGHLVNRGYGGHGQGRLRDFLILGIRSAAKAALAKVPETQRPDFDPHALQPDSPDWIEHWRMCIWELSWRTLEQQQHKHPGQLDYTVLKLATDNPQSTSAMLAVQVSTAAGEAIDAARIEQLLPAARQRFTQIIATEIANTLHNPTADSIAAERKALRL</sequence>
<organism evidence="1 2">
    <name type="scientific">Roseimaritima ulvae</name>
    <dbReference type="NCBI Taxonomy" id="980254"/>
    <lineage>
        <taxon>Bacteria</taxon>
        <taxon>Pseudomonadati</taxon>
        <taxon>Planctomycetota</taxon>
        <taxon>Planctomycetia</taxon>
        <taxon>Pirellulales</taxon>
        <taxon>Pirellulaceae</taxon>
        <taxon>Roseimaritima</taxon>
    </lineage>
</organism>
<keyword evidence="2" id="KW-1185">Reference proteome</keyword>
<reference evidence="1 2" key="1">
    <citation type="submission" date="2019-08" db="EMBL/GenBank/DDBJ databases">
        <title>Deep-cultivation of Planctomycetes and their phenomic and genomic characterization uncovers novel biology.</title>
        <authorList>
            <person name="Wiegand S."/>
            <person name="Jogler M."/>
            <person name="Boedeker C."/>
            <person name="Pinto D."/>
            <person name="Vollmers J."/>
            <person name="Rivas-Marin E."/>
            <person name="Kohn T."/>
            <person name="Peeters S.H."/>
            <person name="Heuer A."/>
            <person name="Rast P."/>
            <person name="Oberbeckmann S."/>
            <person name="Bunk B."/>
            <person name="Jeske O."/>
            <person name="Meyerdierks A."/>
            <person name="Storesund J.E."/>
            <person name="Kallscheuer N."/>
            <person name="Luecker S."/>
            <person name="Lage O.M."/>
            <person name="Pohl T."/>
            <person name="Merkel B.J."/>
            <person name="Hornburger P."/>
            <person name="Mueller R.-W."/>
            <person name="Bruemmer F."/>
            <person name="Labrenz M."/>
            <person name="Spormann A.M."/>
            <person name="Op den Camp H."/>
            <person name="Overmann J."/>
            <person name="Amann R."/>
            <person name="Jetten M.S.M."/>
            <person name="Mascher T."/>
            <person name="Medema M.H."/>
            <person name="Devos D.P."/>
            <person name="Kaster A.-K."/>
            <person name="Ovreas L."/>
            <person name="Rohde M."/>
            <person name="Galperin M.Y."/>
            <person name="Jogler C."/>
        </authorList>
    </citation>
    <scope>NUCLEOTIDE SEQUENCE [LARGE SCALE GENOMIC DNA]</scope>
    <source>
        <strain evidence="1 2">UC8</strain>
    </source>
</reference>
<dbReference type="EMBL" id="CP042914">
    <property type="protein sequence ID" value="QEG43216.1"/>
    <property type="molecule type" value="Genomic_DNA"/>
</dbReference>
<proteinExistence type="predicted"/>
<dbReference type="Proteomes" id="UP000325286">
    <property type="component" value="Chromosome"/>
</dbReference>
<name>A0A5B9R1C9_9BACT</name>
<dbReference type="RefSeq" id="WP_068131266.1">
    <property type="nucleotide sequence ID" value="NZ_CP042914.1"/>
</dbReference>
<protein>
    <submittedName>
        <fullName evidence="1">Uncharacterized protein</fullName>
    </submittedName>
</protein>
<evidence type="ECO:0000313" key="2">
    <source>
        <dbReference type="Proteomes" id="UP000325286"/>
    </source>
</evidence>
<gene>
    <name evidence="1" type="ORF">UC8_52620</name>
</gene>
<accession>A0A5B9R1C9</accession>
<evidence type="ECO:0000313" key="1">
    <source>
        <dbReference type="EMBL" id="QEG43216.1"/>
    </source>
</evidence>
<dbReference type="AlphaFoldDB" id="A0A5B9R1C9"/>
<dbReference type="KEGG" id="rul:UC8_52620"/>
<dbReference type="OrthoDB" id="286312at2"/>